<dbReference type="PROSITE" id="PS51712">
    <property type="entry name" value="G_ENGA"/>
    <property type="match status" value="2"/>
</dbReference>
<dbReference type="EMBL" id="BAOS01000005">
    <property type="protein sequence ID" value="GAX59943.1"/>
    <property type="molecule type" value="Genomic_DNA"/>
</dbReference>
<dbReference type="Proteomes" id="UP000218542">
    <property type="component" value="Unassembled WGS sequence"/>
</dbReference>
<dbReference type="NCBIfam" id="TIGR03594">
    <property type="entry name" value="GTPase_EngA"/>
    <property type="match status" value="1"/>
</dbReference>
<keyword evidence="5 8" id="KW-0547">Nucleotide-binding</keyword>
<gene>
    <name evidence="8" type="primary">der</name>
    <name evidence="12" type="ORF">SCALIN_C05_0028</name>
</gene>
<evidence type="ECO:0000256" key="3">
    <source>
        <dbReference type="ARBA" id="ARBA00022517"/>
    </source>
</evidence>
<evidence type="ECO:0000256" key="8">
    <source>
        <dbReference type="HAMAP-Rule" id="MF_00195"/>
    </source>
</evidence>
<dbReference type="GO" id="GO:0005525">
    <property type="term" value="F:GTP binding"/>
    <property type="evidence" value="ECO:0007669"/>
    <property type="project" value="UniProtKB-UniRule"/>
</dbReference>
<dbReference type="InterPro" id="IPR005225">
    <property type="entry name" value="Small_GTP-bd"/>
</dbReference>
<evidence type="ECO:0000256" key="10">
    <source>
        <dbReference type="RuleBase" id="RU004481"/>
    </source>
</evidence>
<evidence type="ECO:0000313" key="12">
    <source>
        <dbReference type="EMBL" id="GAX59943.1"/>
    </source>
</evidence>
<dbReference type="InterPro" id="IPR015946">
    <property type="entry name" value="KH_dom-like_a/b"/>
</dbReference>
<evidence type="ECO:0000256" key="7">
    <source>
        <dbReference type="ARBA" id="ARBA00032345"/>
    </source>
</evidence>
<proteinExistence type="inferred from homology"/>
<evidence type="ECO:0000256" key="6">
    <source>
        <dbReference type="ARBA" id="ARBA00023134"/>
    </source>
</evidence>
<sequence>MFLPIVTIVGRPNVGKSSLLNCLANKRVSIVDPTSGVTRDRVSIDIEHEETLFELIDTGGIGITDIEDIAHEVDVQIEIAIQKASLILFVVDVRDGITPLDLKVADRLRKIKKPLLLIANKCDAEKFDLQATEFFKLGLGDPIPVSALQRFGRSDLLDKIVSMLPEADSKPVNVEPLMKIAIVGKRNAGKSTLINTLAQEERVIVSEIPGTTRDSVDVKFEIDGKEFIAIDTAGMRKKKHIQDSIEFYGMTRVERSIRRADVVILLIDAPRDISQVDKKISDYIKTQYKPCLLVVSKWDLAEDVEVEEFIKYVHARLPGMGFAPLSFISSFSGDNIIETIELAQEMFQQANTRVSTAELNTVLERAFTRHRPTKRKTKVSKVYYATQVSVCPPTFVLFVNDKRLFNSDYERYLSNQLRAKLPFSEIPLKFYFRPKSKYNTEAEETRYFSNKKPQTYR</sequence>
<name>A0A286TVN3_9BACT</name>
<feature type="domain" description="EngA-type G" evidence="11">
    <location>
        <begin position="4"/>
        <end position="168"/>
    </location>
</feature>
<dbReference type="HAMAP" id="MF_00195">
    <property type="entry name" value="GTPase_Der"/>
    <property type="match status" value="1"/>
</dbReference>
<dbReference type="InterPro" id="IPR027417">
    <property type="entry name" value="P-loop_NTPase"/>
</dbReference>
<dbReference type="SUPFAM" id="SSF52540">
    <property type="entry name" value="P-loop containing nucleoside triphosphate hydrolases"/>
    <property type="match status" value="2"/>
</dbReference>
<dbReference type="Pfam" id="PF14714">
    <property type="entry name" value="KH_dom-like"/>
    <property type="match status" value="1"/>
</dbReference>
<feature type="binding site" evidence="8">
    <location>
        <begin position="296"/>
        <end position="299"/>
    </location>
    <ligand>
        <name>GTP</name>
        <dbReference type="ChEBI" id="CHEBI:37565"/>
        <label>2</label>
    </ligand>
</feature>
<dbReference type="RefSeq" id="WP_096893086.1">
    <property type="nucleotide sequence ID" value="NZ_BAOS01000005.1"/>
</dbReference>
<evidence type="ECO:0000256" key="1">
    <source>
        <dbReference type="ARBA" id="ARBA00008279"/>
    </source>
</evidence>
<dbReference type="CDD" id="cd01894">
    <property type="entry name" value="EngA1"/>
    <property type="match status" value="1"/>
</dbReference>
<feature type="binding site" evidence="8">
    <location>
        <begin position="184"/>
        <end position="191"/>
    </location>
    <ligand>
        <name>GTP</name>
        <dbReference type="ChEBI" id="CHEBI:37565"/>
        <label>2</label>
    </ligand>
</feature>
<keyword evidence="3 8" id="KW-0690">Ribosome biogenesis</keyword>
<dbReference type="Gene3D" id="3.30.300.20">
    <property type="match status" value="1"/>
</dbReference>
<evidence type="ECO:0000259" key="11">
    <source>
        <dbReference type="PROSITE" id="PS51712"/>
    </source>
</evidence>
<organism evidence="12 13">
    <name type="scientific">Candidatus Scalindua japonica</name>
    <dbReference type="NCBI Taxonomy" id="1284222"/>
    <lineage>
        <taxon>Bacteria</taxon>
        <taxon>Pseudomonadati</taxon>
        <taxon>Planctomycetota</taxon>
        <taxon>Candidatus Brocadiia</taxon>
        <taxon>Candidatus Brocadiales</taxon>
        <taxon>Candidatus Scalinduaceae</taxon>
        <taxon>Candidatus Scalindua</taxon>
    </lineage>
</organism>
<dbReference type="InterPro" id="IPR016484">
    <property type="entry name" value="GTPase_Der"/>
</dbReference>
<dbReference type="PIRSF" id="PIRSF006485">
    <property type="entry name" value="GTP-binding_EngA"/>
    <property type="match status" value="1"/>
</dbReference>
<comment type="similarity">
    <text evidence="1 8 9 10">Belongs to the TRAFAC class TrmE-Era-EngA-EngB-Septin-like GTPase superfamily. EngA (Der) GTPase family.</text>
</comment>
<accession>A0A286TVN3</accession>
<reference evidence="13" key="1">
    <citation type="journal article" date="2017" name="Environ. Microbiol. Rep.">
        <title>Genetic Diversity of Marine Anaerobic Ammonium-Oxidizing Bacteria as Revealed by Genomic and Proteomic Analyses of 'Candidatus Scalindua japonica'.</title>
        <authorList>
            <person name="Oshiki M."/>
            <person name="Mizuto K."/>
            <person name="Kimura Z."/>
            <person name="Kindaichi T."/>
            <person name="Satoh H."/>
            <person name="Okabe S."/>
        </authorList>
    </citation>
    <scope>NUCLEOTIDE SEQUENCE [LARGE SCALE GENOMIC DNA]</scope>
    <source>
        <strain evidence="13">husup-a2</strain>
    </source>
</reference>
<dbReference type="PRINTS" id="PR00326">
    <property type="entry name" value="GTP1OBG"/>
</dbReference>
<dbReference type="PANTHER" id="PTHR43834:SF6">
    <property type="entry name" value="GTPASE DER"/>
    <property type="match status" value="1"/>
</dbReference>
<comment type="subunit">
    <text evidence="8">Associates with the 50S ribosomal subunit.</text>
</comment>
<keyword evidence="4 10" id="KW-0677">Repeat</keyword>
<dbReference type="InterPro" id="IPR006073">
    <property type="entry name" value="GTP-bd"/>
</dbReference>
<feature type="binding site" evidence="8">
    <location>
        <begin position="120"/>
        <end position="123"/>
    </location>
    <ligand>
        <name>GTP</name>
        <dbReference type="ChEBI" id="CHEBI:37565"/>
        <label>1</label>
    </ligand>
</feature>
<protein>
    <recommendedName>
        <fullName evidence="2 8">GTPase Der</fullName>
    </recommendedName>
    <alternativeName>
        <fullName evidence="7 8">GTP-binding protein EngA</fullName>
    </alternativeName>
</protein>
<dbReference type="PANTHER" id="PTHR43834">
    <property type="entry name" value="GTPASE DER"/>
    <property type="match status" value="1"/>
</dbReference>
<dbReference type="Gene3D" id="3.40.50.300">
    <property type="entry name" value="P-loop containing nucleotide triphosphate hydrolases"/>
    <property type="match status" value="2"/>
</dbReference>
<evidence type="ECO:0000256" key="2">
    <source>
        <dbReference type="ARBA" id="ARBA00020953"/>
    </source>
</evidence>
<feature type="binding site" evidence="8">
    <location>
        <begin position="10"/>
        <end position="17"/>
    </location>
    <ligand>
        <name>GTP</name>
        <dbReference type="ChEBI" id="CHEBI:37565"/>
        <label>1</label>
    </ligand>
</feature>
<dbReference type="OrthoDB" id="9805918at2"/>
<feature type="binding site" evidence="8">
    <location>
        <begin position="231"/>
        <end position="235"/>
    </location>
    <ligand>
        <name>GTP</name>
        <dbReference type="ChEBI" id="CHEBI:37565"/>
        <label>2</label>
    </ligand>
</feature>
<comment type="function">
    <text evidence="8 10">GTPase that plays an essential role in the late steps of ribosome biogenesis.</text>
</comment>
<feature type="domain" description="EngA-type G" evidence="11">
    <location>
        <begin position="178"/>
        <end position="351"/>
    </location>
</feature>
<evidence type="ECO:0000313" key="13">
    <source>
        <dbReference type="Proteomes" id="UP000218542"/>
    </source>
</evidence>
<evidence type="ECO:0000256" key="4">
    <source>
        <dbReference type="ARBA" id="ARBA00022737"/>
    </source>
</evidence>
<dbReference type="NCBIfam" id="TIGR00231">
    <property type="entry name" value="small_GTP"/>
    <property type="match status" value="2"/>
</dbReference>
<evidence type="ECO:0000256" key="5">
    <source>
        <dbReference type="ARBA" id="ARBA00022741"/>
    </source>
</evidence>
<dbReference type="GO" id="GO:0043022">
    <property type="term" value="F:ribosome binding"/>
    <property type="evidence" value="ECO:0007669"/>
    <property type="project" value="TreeGrafter"/>
</dbReference>
<keyword evidence="6 8" id="KW-0342">GTP-binding</keyword>
<dbReference type="AlphaFoldDB" id="A0A286TVN3"/>
<dbReference type="InterPro" id="IPR032859">
    <property type="entry name" value="KH_dom-like"/>
</dbReference>
<dbReference type="FunFam" id="3.30.300.20:FF:000004">
    <property type="entry name" value="GTPase Der"/>
    <property type="match status" value="1"/>
</dbReference>
<dbReference type="InterPro" id="IPR031166">
    <property type="entry name" value="G_ENGA"/>
</dbReference>
<dbReference type="GO" id="GO:0042254">
    <property type="term" value="P:ribosome biogenesis"/>
    <property type="evidence" value="ECO:0007669"/>
    <property type="project" value="UniProtKB-KW"/>
</dbReference>
<dbReference type="FunFam" id="3.40.50.300:FF:000494">
    <property type="entry name" value="tRNA modification GTPase MnmE"/>
    <property type="match status" value="1"/>
</dbReference>
<feature type="binding site" evidence="8">
    <location>
        <begin position="57"/>
        <end position="61"/>
    </location>
    <ligand>
        <name>GTP</name>
        <dbReference type="ChEBI" id="CHEBI:37565"/>
        <label>1</label>
    </ligand>
</feature>
<keyword evidence="13" id="KW-1185">Reference proteome</keyword>
<dbReference type="Pfam" id="PF01926">
    <property type="entry name" value="MMR_HSR1"/>
    <property type="match status" value="2"/>
</dbReference>
<comment type="caution">
    <text evidence="12">The sequence shown here is derived from an EMBL/GenBank/DDBJ whole genome shotgun (WGS) entry which is preliminary data.</text>
</comment>
<dbReference type="CDD" id="cd01895">
    <property type="entry name" value="EngA2"/>
    <property type="match status" value="1"/>
</dbReference>
<evidence type="ECO:0000256" key="9">
    <source>
        <dbReference type="PROSITE-ProRule" id="PRU01049"/>
    </source>
</evidence>